<dbReference type="Gene3D" id="1.25.40.10">
    <property type="entry name" value="Tetratricopeptide repeat domain"/>
    <property type="match status" value="1"/>
</dbReference>
<reference evidence="3 4" key="1">
    <citation type="submission" date="2024-03" db="EMBL/GenBank/DDBJ databases">
        <authorList>
            <person name="Martinez-Hernandez J."/>
        </authorList>
    </citation>
    <scope>NUCLEOTIDE SEQUENCE [LARGE SCALE GENOMIC DNA]</scope>
</reference>
<evidence type="ECO:0000313" key="3">
    <source>
        <dbReference type="EMBL" id="CAL0325130.1"/>
    </source>
</evidence>
<evidence type="ECO:0000256" key="1">
    <source>
        <dbReference type="PROSITE-ProRule" id="PRU00339"/>
    </source>
</evidence>
<dbReference type="InterPro" id="IPR044534">
    <property type="entry name" value="TTL1-4"/>
</dbReference>
<dbReference type="SUPFAM" id="SSF48452">
    <property type="entry name" value="TPR-like"/>
    <property type="match status" value="2"/>
</dbReference>
<feature type="compositionally biased region" description="Polar residues" evidence="2">
    <location>
        <begin position="29"/>
        <end position="54"/>
    </location>
</feature>
<accession>A0AAV1XTR0</accession>
<dbReference type="PROSITE" id="PS50005">
    <property type="entry name" value="TPR"/>
    <property type="match status" value="3"/>
</dbReference>
<dbReference type="EMBL" id="CAXHTB010000018">
    <property type="protein sequence ID" value="CAL0325130.1"/>
    <property type="molecule type" value="Genomic_DNA"/>
</dbReference>
<dbReference type="PANTHER" id="PTHR46050:SF7">
    <property type="entry name" value="TETRATRICOPEPTIDE REPEAT (TPR)-LIKE SUPERFAMILY PROTEIN"/>
    <property type="match status" value="1"/>
</dbReference>
<evidence type="ECO:0000256" key="2">
    <source>
        <dbReference type="SAM" id="MobiDB-lite"/>
    </source>
</evidence>
<dbReference type="InterPro" id="IPR019734">
    <property type="entry name" value="TPR_rpt"/>
</dbReference>
<organism evidence="3 4">
    <name type="scientific">Lupinus luteus</name>
    <name type="common">European yellow lupine</name>
    <dbReference type="NCBI Taxonomy" id="3873"/>
    <lineage>
        <taxon>Eukaryota</taxon>
        <taxon>Viridiplantae</taxon>
        <taxon>Streptophyta</taxon>
        <taxon>Embryophyta</taxon>
        <taxon>Tracheophyta</taxon>
        <taxon>Spermatophyta</taxon>
        <taxon>Magnoliopsida</taxon>
        <taxon>eudicotyledons</taxon>
        <taxon>Gunneridae</taxon>
        <taxon>Pentapetalae</taxon>
        <taxon>rosids</taxon>
        <taxon>fabids</taxon>
        <taxon>Fabales</taxon>
        <taxon>Fabaceae</taxon>
        <taxon>Papilionoideae</taxon>
        <taxon>50 kb inversion clade</taxon>
        <taxon>genistoids sensu lato</taxon>
        <taxon>core genistoids</taxon>
        <taxon>Genisteae</taxon>
        <taxon>Lupinus</taxon>
    </lineage>
</organism>
<keyword evidence="1" id="KW-0802">TPR repeat</keyword>
<dbReference type="Pfam" id="PF00515">
    <property type="entry name" value="TPR_1"/>
    <property type="match status" value="1"/>
</dbReference>
<comment type="caution">
    <text evidence="3">The sequence shown here is derived from an EMBL/GenBank/DDBJ whole genome shotgun (WGS) entry which is preliminary data.</text>
</comment>
<evidence type="ECO:0000313" key="4">
    <source>
        <dbReference type="Proteomes" id="UP001497480"/>
    </source>
</evidence>
<feature type="repeat" description="TPR" evidence="1">
    <location>
        <begin position="461"/>
        <end position="494"/>
    </location>
</feature>
<keyword evidence="4" id="KW-1185">Reference proteome</keyword>
<evidence type="ECO:0008006" key="5">
    <source>
        <dbReference type="Google" id="ProtNLM"/>
    </source>
</evidence>
<name>A0AAV1XTR0_LUPLU</name>
<feature type="region of interest" description="Disordered" evidence="2">
    <location>
        <begin position="29"/>
        <end position="110"/>
    </location>
</feature>
<feature type="compositionally biased region" description="Polar residues" evidence="2">
    <location>
        <begin position="193"/>
        <end position="204"/>
    </location>
</feature>
<dbReference type="SMART" id="SM00028">
    <property type="entry name" value="TPR"/>
    <property type="match status" value="8"/>
</dbReference>
<protein>
    <recommendedName>
        <fullName evidence="5">Inactive TPR repeat-containing thioredoxin TTL3-like</fullName>
    </recommendedName>
</protein>
<dbReference type="InterPro" id="IPR011990">
    <property type="entry name" value="TPR-like_helical_dom_sf"/>
</dbReference>
<feature type="repeat" description="TPR" evidence="1">
    <location>
        <begin position="227"/>
        <end position="260"/>
    </location>
</feature>
<gene>
    <name evidence="3" type="ORF">LLUT_LOCUS26190</name>
</gene>
<sequence length="583" mass="64335">MGDKSPERNSGCCLIPSVFWRRKTNLETNARSINNDNDCDKASNTQKTKTSQGGSEDAAFLGAKVSTKATDSLSPSNPKPSPSPSRGVVVNQNHQGNPREKTSLKPPRVLPAEGYVNQGRRVPKEAIGISGELESMITDHQKTRGNSNLVRASSSNVMLFGNLGNLRQGGNNNNASSQNVMDYQVMQREENPVANSRYTNNKVQNVDKGSKQQQVSPNRAISTRADPEQLKILGNEDYKNGRFAEALALYDAAISVDPNKASYRSNRSAALTALGRLLEAVFECRVAIKIEPHYQRAHNRLGNLHMRLGETDKALYHYKQAGPEADPDEVANLKNIQLHLNKCTEAHRLKDWNTLIKETNNAISSGADSAPQIFALQAEALLKLRRHQDADEAISRGPNFDVDDCTKFFGPIANANLLVSQAQVDLAAGRFEDALDALDKAARLDSSNKDVNKVMRKARTAAAARSNGNELFKASKFSEACAAYGQGLELDPYNAVLLCNRAACRSKLGQFEKAVEDCNFALNLRPSYRKARLRRADCNAKLKRWGASIQDYEILQKETPEDEEVNNALLEVREQIKKQRGDL</sequence>
<feature type="region of interest" description="Disordered" evidence="2">
    <location>
        <begin position="191"/>
        <end position="220"/>
    </location>
</feature>
<dbReference type="PANTHER" id="PTHR46050">
    <property type="entry name" value="TPR REPEAT-CONTAINING THIOREDOXIN"/>
    <property type="match status" value="1"/>
</dbReference>
<feature type="compositionally biased region" description="Polar residues" evidence="2">
    <location>
        <begin position="211"/>
        <end position="220"/>
    </location>
</feature>
<dbReference type="GO" id="GO:0005737">
    <property type="term" value="C:cytoplasm"/>
    <property type="evidence" value="ECO:0007669"/>
    <property type="project" value="TreeGrafter"/>
</dbReference>
<dbReference type="AlphaFoldDB" id="A0AAV1XTR0"/>
<proteinExistence type="predicted"/>
<dbReference type="Proteomes" id="UP001497480">
    <property type="component" value="Unassembled WGS sequence"/>
</dbReference>
<dbReference type="Pfam" id="PF13414">
    <property type="entry name" value="TPR_11"/>
    <property type="match status" value="1"/>
</dbReference>
<feature type="repeat" description="TPR" evidence="1">
    <location>
        <begin position="415"/>
        <end position="448"/>
    </location>
</feature>